<name>A0A1G6Q846_9BACL</name>
<evidence type="ECO:0000313" key="3">
    <source>
        <dbReference type="Proteomes" id="UP000199387"/>
    </source>
</evidence>
<protein>
    <submittedName>
        <fullName evidence="2">Stage III sporulation protein AB</fullName>
    </submittedName>
</protein>
<proteinExistence type="predicted"/>
<dbReference type="Pfam" id="PF09548">
    <property type="entry name" value="Spore_III_AB"/>
    <property type="match status" value="1"/>
</dbReference>
<dbReference type="AlphaFoldDB" id="A0A1G6Q846"/>
<dbReference type="PIRSF" id="PIRSF021435">
    <property type="entry name" value="SpoIIIAB"/>
    <property type="match status" value="1"/>
</dbReference>
<dbReference type="Proteomes" id="UP000199387">
    <property type="component" value="Unassembled WGS sequence"/>
</dbReference>
<evidence type="ECO:0000256" key="1">
    <source>
        <dbReference type="SAM" id="SignalP"/>
    </source>
</evidence>
<gene>
    <name evidence="2" type="ORF">SAMN04488112_12035</name>
</gene>
<accession>A0A1G6Q846</accession>
<organism evidence="2 3">
    <name type="scientific">Melghirimyces thermohalophilus</name>
    <dbReference type="NCBI Taxonomy" id="1236220"/>
    <lineage>
        <taxon>Bacteria</taxon>
        <taxon>Bacillati</taxon>
        <taxon>Bacillota</taxon>
        <taxon>Bacilli</taxon>
        <taxon>Bacillales</taxon>
        <taxon>Thermoactinomycetaceae</taxon>
        <taxon>Melghirimyces</taxon>
    </lineage>
</organism>
<dbReference type="NCBIfam" id="TIGR02833">
    <property type="entry name" value="spore_III_AB"/>
    <property type="match status" value="1"/>
</dbReference>
<dbReference type="RefSeq" id="WP_091572255.1">
    <property type="nucleotide sequence ID" value="NZ_FMZA01000020.1"/>
</dbReference>
<keyword evidence="1" id="KW-0732">Signal</keyword>
<evidence type="ECO:0000313" key="2">
    <source>
        <dbReference type="EMBL" id="SDC88660.1"/>
    </source>
</evidence>
<keyword evidence="3" id="KW-1185">Reference proteome</keyword>
<feature type="chain" id="PRO_5039647548" evidence="1">
    <location>
        <begin position="19"/>
        <end position="172"/>
    </location>
</feature>
<reference evidence="2 3" key="1">
    <citation type="submission" date="2016-10" db="EMBL/GenBank/DDBJ databases">
        <authorList>
            <person name="de Groot N.N."/>
        </authorList>
    </citation>
    <scope>NUCLEOTIDE SEQUENCE [LARGE SCALE GENOMIC DNA]</scope>
    <source>
        <strain evidence="2 3">DSM 45514</strain>
    </source>
</reference>
<dbReference type="EMBL" id="FMZA01000020">
    <property type="protein sequence ID" value="SDC88660.1"/>
    <property type="molecule type" value="Genomic_DNA"/>
</dbReference>
<dbReference type="InterPro" id="IPR014198">
    <property type="entry name" value="Spore_III_AB"/>
</dbReference>
<feature type="signal peptide" evidence="1">
    <location>
        <begin position="1"/>
        <end position="18"/>
    </location>
</feature>
<dbReference type="OrthoDB" id="1957909at2"/>
<sequence length="172" mass="19689">MIKLLGACFILLSTSAIGFHIAKNFADRPRQIRQIRGALSLLQTDIVYGSRRLDRICEQIAAREKDPVQFLFARCAEYLQHLDGVSTFECWKRSVDETWPRTAMREPEREVLTDFGKTLGISDREDQLAHLARVQTSLEVEESEAREEQARYEKMCRSLGVLAGALIVILIY</sequence>
<dbReference type="STRING" id="1236220.SAMN04488112_12035"/>